<dbReference type="AlphaFoldDB" id="A0A6A5ZL20"/>
<evidence type="ECO:0000313" key="3">
    <source>
        <dbReference type="Proteomes" id="UP000799770"/>
    </source>
</evidence>
<name>A0A6A5ZL20_9PLEO</name>
<proteinExistence type="predicted"/>
<feature type="signal peptide" evidence="1">
    <location>
        <begin position="1"/>
        <end position="21"/>
    </location>
</feature>
<feature type="chain" id="PRO_5025631889" description="Secreted protein" evidence="1">
    <location>
        <begin position="22"/>
        <end position="184"/>
    </location>
</feature>
<evidence type="ECO:0000313" key="2">
    <source>
        <dbReference type="EMBL" id="KAF2119975.1"/>
    </source>
</evidence>
<accession>A0A6A5ZL20</accession>
<organism evidence="2 3">
    <name type="scientific">Lophiotrema nucula</name>
    <dbReference type="NCBI Taxonomy" id="690887"/>
    <lineage>
        <taxon>Eukaryota</taxon>
        <taxon>Fungi</taxon>
        <taxon>Dikarya</taxon>
        <taxon>Ascomycota</taxon>
        <taxon>Pezizomycotina</taxon>
        <taxon>Dothideomycetes</taxon>
        <taxon>Pleosporomycetidae</taxon>
        <taxon>Pleosporales</taxon>
        <taxon>Lophiotremataceae</taxon>
        <taxon>Lophiotrema</taxon>
    </lineage>
</organism>
<gene>
    <name evidence="2" type="ORF">BDV96DRAFT_595581</name>
</gene>
<evidence type="ECO:0008006" key="4">
    <source>
        <dbReference type="Google" id="ProtNLM"/>
    </source>
</evidence>
<keyword evidence="1" id="KW-0732">Signal</keyword>
<reference evidence="2" key="1">
    <citation type="journal article" date="2020" name="Stud. Mycol.">
        <title>101 Dothideomycetes genomes: a test case for predicting lifestyles and emergence of pathogens.</title>
        <authorList>
            <person name="Haridas S."/>
            <person name="Albert R."/>
            <person name="Binder M."/>
            <person name="Bloem J."/>
            <person name="Labutti K."/>
            <person name="Salamov A."/>
            <person name="Andreopoulos B."/>
            <person name="Baker S."/>
            <person name="Barry K."/>
            <person name="Bills G."/>
            <person name="Bluhm B."/>
            <person name="Cannon C."/>
            <person name="Castanera R."/>
            <person name="Culley D."/>
            <person name="Daum C."/>
            <person name="Ezra D."/>
            <person name="Gonzalez J."/>
            <person name="Henrissat B."/>
            <person name="Kuo A."/>
            <person name="Liang C."/>
            <person name="Lipzen A."/>
            <person name="Lutzoni F."/>
            <person name="Magnuson J."/>
            <person name="Mondo S."/>
            <person name="Nolan M."/>
            <person name="Ohm R."/>
            <person name="Pangilinan J."/>
            <person name="Park H.-J."/>
            <person name="Ramirez L."/>
            <person name="Alfaro M."/>
            <person name="Sun H."/>
            <person name="Tritt A."/>
            <person name="Yoshinaga Y."/>
            <person name="Zwiers L.-H."/>
            <person name="Turgeon B."/>
            <person name="Goodwin S."/>
            <person name="Spatafora J."/>
            <person name="Crous P."/>
            <person name="Grigoriev I."/>
        </authorList>
    </citation>
    <scope>NUCLEOTIDE SEQUENCE</scope>
    <source>
        <strain evidence="2">CBS 627.86</strain>
    </source>
</reference>
<sequence length="184" mass="20645">MQIKALLLFLAATIGVQQVAATAKNPRDACFKQFYKEFGSHCKWKDPDGTKHKGHCTDGYCMTCVEDDEWYSVYDPDHDYNKRALNGTEEKQPVTIGANAREACISWDGANEAFGTECAYFEGDYMVPGYCNADMNDLGKICLPAATWHFYYDPQHRFHRSAVATEEVDAATLEKRGETGLAQC</sequence>
<dbReference type="Proteomes" id="UP000799770">
    <property type="component" value="Unassembled WGS sequence"/>
</dbReference>
<keyword evidence="3" id="KW-1185">Reference proteome</keyword>
<evidence type="ECO:0000256" key="1">
    <source>
        <dbReference type="SAM" id="SignalP"/>
    </source>
</evidence>
<protein>
    <recommendedName>
        <fullName evidence="4">Secreted protein</fullName>
    </recommendedName>
</protein>
<dbReference type="EMBL" id="ML977314">
    <property type="protein sequence ID" value="KAF2119975.1"/>
    <property type="molecule type" value="Genomic_DNA"/>
</dbReference>